<feature type="region of interest" description="Disordered" evidence="1">
    <location>
        <begin position="1"/>
        <end position="55"/>
    </location>
</feature>
<protein>
    <submittedName>
        <fullName evidence="2">Uncharacterized protein</fullName>
    </submittedName>
</protein>
<name>A0A7S2DWJ1_9STRA</name>
<dbReference type="EMBL" id="HBGS01050464">
    <property type="protein sequence ID" value="CAD9466435.1"/>
    <property type="molecule type" value="Transcribed_RNA"/>
</dbReference>
<sequence length="125" mass="14184">MSRARVTSGFGSYEMQDLLGKRKAQETERQDKERESSSKRSDRVTRKANEEAEATARWEGWDACRGACVCVDLQEEEQCRWLSLKGCRFCHCVMKKKCAKKACKEKRAAEESLEVATLPADASLT</sequence>
<reference evidence="2" key="1">
    <citation type="submission" date="2021-01" db="EMBL/GenBank/DDBJ databases">
        <authorList>
            <person name="Corre E."/>
            <person name="Pelletier E."/>
            <person name="Niang G."/>
            <person name="Scheremetjew M."/>
            <person name="Finn R."/>
            <person name="Kale V."/>
            <person name="Holt S."/>
            <person name="Cochrane G."/>
            <person name="Meng A."/>
            <person name="Brown T."/>
            <person name="Cohen L."/>
        </authorList>
    </citation>
    <scope>NUCLEOTIDE SEQUENCE</scope>
    <source>
        <strain evidence="2">CCMP1381</strain>
    </source>
</reference>
<evidence type="ECO:0000256" key="1">
    <source>
        <dbReference type="SAM" id="MobiDB-lite"/>
    </source>
</evidence>
<feature type="compositionally biased region" description="Basic and acidic residues" evidence="1">
    <location>
        <begin position="19"/>
        <end position="55"/>
    </location>
</feature>
<evidence type="ECO:0000313" key="2">
    <source>
        <dbReference type="EMBL" id="CAD9466435.1"/>
    </source>
</evidence>
<organism evidence="2">
    <name type="scientific">Octactis speculum</name>
    <dbReference type="NCBI Taxonomy" id="3111310"/>
    <lineage>
        <taxon>Eukaryota</taxon>
        <taxon>Sar</taxon>
        <taxon>Stramenopiles</taxon>
        <taxon>Ochrophyta</taxon>
        <taxon>Dictyochophyceae</taxon>
        <taxon>Dictyochales</taxon>
        <taxon>Dictyochaceae</taxon>
        <taxon>Octactis</taxon>
    </lineage>
</organism>
<gene>
    <name evidence="2" type="ORF">DSPE1174_LOCUS26223</name>
</gene>
<proteinExistence type="predicted"/>
<dbReference type="AlphaFoldDB" id="A0A7S2DWJ1"/>
<accession>A0A7S2DWJ1</accession>